<dbReference type="Pfam" id="PF00589">
    <property type="entry name" value="Phage_integrase"/>
    <property type="match status" value="1"/>
</dbReference>
<gene>
    <name evidence="9" type="ORF">E4188_16995</name>
</gene>
<sequence>MGWVVCFADVLMCSCMFALLIDFSGFSAVLVRCKFRRHFHRSPKPDVVQWPAGTLSGTKHPMRVVHNFNGVAMALSDSWLRGVNGKPYAGPSEVSDGDGLSVRVSPKGVVAFQVRHVVDGKRVRTSLGRYPALTLREARIKADELKSGVAPISASGDEPTPAALFDEWFEKYVMRECREGTQKYYRYTFSSVKNRLPDRPINQITMDMWLSYFDTISERAPGVTRAVITALKACFNWHARRGTIYMPNMMSLRARDVGAPAKTGHRVLTVPEVAKIWRAIEASRAGTSNKVIHLLCLVYGCRLSEARTLKRQDLDFESMVWTVPAEISKTGRPIRRPITSVGKQLFERAAMASVDPVYLFPGQGEGNGPLEIHSCNRLVSRLRSSLGIPHWRIHDARRTLSTRLSEMGVSPHITEVMLGHTLLGVMAVYNKHDWLEDQAAAYERWWTVIQRELGVATDPVVAVNPGHDV</sequence>
<evidence type="ECO:0000313" key="10">
    <source>
        <dbReference type="Proteomes" id="UP000502657"/>
    </source>
</evidence>
<proteinExistence type="inferred from homology"/>
<keyword evidence="3 5" id="KW-0238">DNA-binding</keyword>
<dbReference type="Gene3D" id="1.10.150.130">
    <property type="match status" value="1"/>
</dbReference>
<dbReference type="Pfam" id="PF13356">
    <property type="entry name" value="Arm-DNA-bind_3"/>
    <property type="match status" value="1"/>
</dbReference>
<dbReference type="InterPro" id="IPR002104">
    <property type="entry name" value="Integrase_catalytic"/>
</dbReference>
<keyword evidence="10" id="KW-1185">Reference proteome</keyword>
<protein>
    <submittedName>
        <fullName evidence="9">DUF4102 domain-containing protein</fullName>
    </submittedName>
</protein>
<dbReference type="Gene3D" id="3.30.160.390">
    <property type="entry name" value="Integrase, DNA-binding domain"/>
    <property type="match status" value="1"/>
</dbReference>
<dbReference type="InterPro" id="IPR011010">
    <property type="entry name" value="DNA_brk_join_enz"/>
</dbReference>
<dbReference type="PROSITE" id="PS51898">
    <property type="entry name" value="TYR_RECOMBINASE"/>
    <property type="match status" value="1"/>
</dbReference>
<dbReference type="Gene3D" id="1.10.443.10">
    <property type="entry name" value="Intergrase catalytic core"/>
    <property type="match status" value="1"/>
</dbReference>
<keyword evidence="4" id="KW-0233">DNA recombination</keyword>
<feature type="domain" description="Core-binding (CB)" evidence="8">
    <location>
        <begin position="159"/>
        <end position="239"/>
    </location>
</feature>
<dbReference type="PANTHER" id="PTHR30629:SF2">
    <property type="entry name" value="PROPHAGE INTEGRASE INTS-RELATED"/>
    <property type="match status" value="1"/>
</dbReference>
<evidence type="ECO:0000259" key="8">
    <source>
        <dbReference type="PROSITE" id="PS51900"/>
    </source>
</evidence>
<dbReference type="InterPro" id="IPR013762">
    <property type="entry name" value="Integrase-like_cat_sf"/>
</dbReference>
<keyword evidence="2" id="KW-0229">DNA integration</keyword>
<keyword evidence="6" id="KW-0472">Membrane</keyword>
<evidence type="ECO:0000259" key="7">
    <source>
        <dbReference type="PROSITE" id="PS51898"/>
    </source>
</evidence>
<name>A0ABX6NUG2_AERME</name>
<organism evidence="9 10">
    <name type="scientific">Aeromonas media</name>
    <dbReference type="NCBI Taxonomy" id="651"/>
    <lineage>
        <taxon>Bacteria</taxon>
        <taxon>Pseudomonadati</taxon>
        <taxon>Pseudomonadota</taxon>
        <taxon>Gammaproteobacteria</taxon>
        <taxon>Aeromonadales</taxon>
        <taxon>Aeromonadaceae</taxon>
        <taxon>Aeromonas</taxon>
    </lineage>
</organism>
<evidence type="ECO:0000256" key="6">
    <source>
        <dbReference type="SAM" id="Phobius"/>
    </source>
</evidence>
<evidence type="ECO:0000256" key="3">
    <source>
        <dbReference type="ARBA" id="ARBA00023125"/>
    </source>
</evidence>
<keyword evidence="6" id="KW-0812">Transmembrane</keyword>
<accession>A0ABX6NUG2</accession>
<feature type="domain" description="Tyr recombinase" evidence="7">
    <location>
        <begin position="263"/>
        <end position="443"/>
    </location>
</feature>
<evidence type="ECO:0000256" key="4">
    <source>
        <dbReference type="ARBA" id="ARBA00023172"/>
    </source>
</evidence>
<dbReference type="PANTHER" id="PTHR30629">
    <property type="entry name" value="PROPHAGE INTEGRASE"/>
    <property type="match status" value="1"/>
</dbReference>
<dbReference type="PROSITE" id="PS51900">
    <property type="entry name" value="CB"/>
    <property type="match status" value="1"/>
</dbReference>
<dbReference type="Proteomes" id="UP000502657">
    <property type="component" value="Chromosome"/>
</dbReference>
<reference evidence="9 10" key="1">
    <citation type="submission" date="2019-03" db="EMBL/GenBank/DDBJ databases">
        <title>Novel transposon Tn6433 accelerates the dissemination of tet(E) in Aeromonas from aerobic biofilm under oxytetracycline stress.</title>
        <authorList>
            <person name="Shi Y."/>
            <person name="Tian Z."/>
            <person name="Zhang Y."/>
            <person name="Zhang H."/>
            <person name="Yang M."/>
        </authorList>
    </citation>
    <scope>NUCLEOTIDE SEQUENCE [LARGE SCALE GENOMIC DNA]</scope>
    <source>
        <strain evidence="9 10">R50-22</strain>
    </source>
</reference>
<evidence type="ECO:0000256" key="2">
    <source>
        <dbReference type="ARBA" id="ARBA00022908"/>
    </source>
</evidence>
<feature type="transmembrane region" description="Helical" evidence="6">
    <location>
        <begin position="6"/>
        <end position="31"/>
    </location>
</feature>
<dbReference type="SUPFAM" id="SSF56349">
    <property type="entry name" value="DNA breaking-rejoining enzymes"/>
    <property type="match status" value="1"/>
</dbReference>
<dbReference type="InterPro" id="IPR010998">
    <property type="entry name" value="Integrase_recombinase_N"/>
</dbReference>
<dbReference type="InterPro" id="IPR038488">
    <property type="entry name" value="Integrase_DNA-bd_sf"/>
</dbReference>
<comment type="similarity">
    <text evidence="1">Belongs to the 'phage' integrase family.</text>
</comment>
<dbReference type="CDD" id="cd00801">
    <property type="entry name" value="INT_P4_C"/>
    <property type="match status" value="1"/>
</dbReference>
<dbReference type="InterPro" id="IPR050808">
    <property type="entry name" value="Phage_Integrase"/>
</dbReference>
<evidence type="ECO:0000256" key="1">
    <source>
        <dbReference type="ARBA" id="ARBA00008857"/>
    </source>
</evidence>
<dbReference type="InterPro" id="IPR044068">
    <property type="entry name" value="CB"/>
</dbReference>
<evidence type="ECO:0000313" key="9">
    <source>
        <dbReference type="EMBL" id="QJT40022.1"/>
    </source>
</evidence>
<dbReference type="EMBL" id="CP038448">
    <property type="protein sequence ID" value="QJT40022.1"/>
    <property type="molecule type" value="Genomic_DNA"/>
</dbReference>
<evidence type="ECO:0000256" key="5">
    <source>
        <dbReference type="PROSITE-ProRule" id="PRU01248"/>
    </source>
</evidence>
<keyword evidence="6" id="KW-1133">Transmembrane helix</keyword>
<dbReference type="InterPro" id="IPR025166">
    <property type="entry name" value="Integrase_DNA_bind_dom"/>
</dbReference>